<accession>A0ABQ0UHA2</accession>
<sequence length="396" mass="43785">MSQLYKYKAYSHSGETVNGEISAENEKEAFSKLKQDYKLVIKVNATYQARQRKRITLADLEQSTNQLATLLKNGLKIDKALSVLVKSNQKSAIGLVWSSVLSDIKQGALLSDALAKRPEAFSTLFVEMVKIGESTGNLPQVFNRLSQNLLFQNALRNKVIQAITYPFFILIVCITAIWAIFNFVIPSMSSMFDSVDDVPTYTQVLIDASQWIQNYQLHLLVCILAMISGLIFAFQNHEFKIKMIQATVNLPLIRTIIKQSDRIRFATSLQLTLESGVSLSSGLQLASETVINPKLKKSLKNIVLSVSAGGVLSDELAKLTLFDDIGISLISVGEESGTLTSSFTEIAQRSRLSFEQWLVKFTAMLEPLLILVMGGVVGSVVITMLLSIVSINDVSF</sequence>
<evidence type="ECO:0000313" key="10">
    <source>
        <dbReference type="Proteomes" id="UP000321189"/>
    </source>
</evidence>
<evidence type="ECO:0000313" key="9">
    <source>
        <dbReference type="EMBL" id="GEK77828.1"/>
    </source>
</evidence>
<name>A0ABQ0UHA2_PSEAF</name>
<evidence type="ECO:0000256" key="1">
    <source>
        <dbReference type="ARBA" id="ARBA00004651"/>
    </source>
</evidence>
<keyword evidence="4 7" id="KW-0812">Transmembrane</keyword>
<dbReference type="InterPro" id="IPR042094">
    <property type="entry name" value="T2SS_GspF_sf"/>
</dbReference>
<reference evidence="9 10" key="1">
    <citation type="submission" date="2019-07" db="EMBL/GenBank/DDBJ databases">
        <title>Whole genome shotgun sequence of Pseudoalteromonas atlantica NBRC 103033.</title>
        <authorList>
            <person name="Hosoyama A."/>
            <person name="Uohara A."/>
            <person name="Ohji S."/>
            <person name="Ichikawa N."/>
        </authorList>
    </citation>
    <scope>NUCLEOTIDE SEQUENCE [LARGE SCALE GENOMIC DNA]</scope>
    <source>
        <strain evidence="9 10">NBRC 103033</strain>
    </source>
</reference>
<evidence type="ECO:0000256" key="3">
    <source>
        <dbReference type="ARBA" id="ARBA00022475"/>
    </source>
</evidence>
<dbReference type="EMBL" id="BJUT01000045">
    <property type="protein sequence ID" value="GEK77828.1"/>
    <property type="molecule type" value="Genomic_DNA"/>
</dbReference>
<feature type="domain" description="Type II secretion system protein GspF" evidence="8">
    <location>
        <begin position="265"/>
        <end position="386"/>
    </location>
</feature>
<feature type="transmembrane region" description="Helical" evidence="7">
    <location>
        <begin position="368"/>
        <end position="391"/>
    </location>
</feature>
<dbReference type="PANTHER" id="PTHR30012">
    <property type="entry name" value="GENERAL SECRETION PATHWAY PROTEIN"/>
    <property type="match status" value="1"/>
</dbReference>
<organism evidence="9 10">
    <name type="scientific">Pseudoalteromonas atlantica</name>
    <name type="common">Alteromonas atlantica</name>
    <dbReference type="NCBI Taxonomy" id="288"/>
    <lineage>
        <taxon>Bacteria</taxon>
        <taxon>Pseudomonadati</taxon>
        <taxon>Pseudomonadota</taxon>
        <taxon>Gammaproteobacteria</taxon>
        <taxon>Alteromonadales</taxon>
        <taxon>Pseudoalteromonadaceae</taxon>
        <taxon>Pseudoalteromonas</taxon>
    </lineage>
</organism>
<keyword evidence="5 7" id="KW-1133">Transmembrane helix</keyword>
<dbReference type="InterPro" id="IPR003004">
    <property type="entry name" value="GspF/PilC"/>
</dbReference>
<comment type="subcellular location">
    <subcellularLocation>
        <location evidence="1">Cell membrane</location>
        <topology evidence="1">Multi-pass membrane protein</topology>
    </subcellularLocation>
</comment>
<keyword evidence="6 7" id="KW-0472">Membrane</keyword>
<keyword evidence="10" id="KW-1185">Reference proteome</keyword>
<dbReference type="Pfam" id="PF00482">
    <property type="entry name" value="T2SSF"/>
    <property type="match status" value="2"/>
</dbReference>
<dbReference type="InterPro" id="IPR018076">
    <property type="entry name" value="T2SS_GspF_dom"/>
</dbReference>
<dbReference type="Proteomes" id="UP000321189">
    <property type="component" value="Unassembled WGS sequence"/>
</dbReference>
<comment type="similarity">
    <text evidence="2">Belongs to the GSP F family.</text>
</comment>
<gene>
    <name evidence="9" type="ORF">PAT01_31320</name>
</gene>
<evidence type="ECO:0000256" key="6">
    <source>
        <dbReference type="ARBA" id="ARBA00023136"/>
    </source>
</evidence>
<evidence type="ECO:0000256" key="2">
    <source>
        <dbReference type="ARBA" id="ARBA00005745"/>
    </source>
</evidence>
<keyword evidence="3" id="KW-1003">Cell membrane</keyword>
<protein>
    <submittedName>
        <fullName evidence="9">Type II secretion system protein</fullName>
    </submittedName>
</protein>
<dbReference type="Gene3D" id="1.20.81.30">
    <property type="entry name" value="Type II secretion system (T2SS), domain F"/>
    <property type="match status" value="2"/>
</dbReference>
<feature type="domain" description="Type II secretion system protein GspF" evidence="8">
    <location>
        <begin position="64"/>
        <end position="186"/>
    </location>
</feature>
<proteinExistence type="inferred from homology"/>
<evidence type="ECO:0000259" key="8">
    <source>
        <dbReference type="Pfam" id="PF00482"/>
    </source>
</evidence>
<evidence type="ECO:0000256" key="7">
    <source>
        <dbReference type="SAM" id="Phobius"/>
    </source>
</evidence>
<feature type="transmembrane region" description="Helical" evidence="7">
    <location>
        <begin position="215"/>
        <end position="234"/>
    </location>
</feature>
<evidence type="ECO:0000256" key="5">
    <source>
        <dbReference type="ARBA" id="ARBA00022989"/>
    </source>
</evidence>
<comment type="caution">
    <text evidence="9">The sequence shown here is derived from an EMBL/GenBank/DDBJ whole genome shotgun (WGS) entry which is preliminary data.</text>
</comment>
<dbReference type="RefSeq" id="WP_154945784.1">
    <property type="nucleotide sequence ID" value="NZ_BJUT01000045.1"/>
</dbReference>
<evidence type="ECO:0000256" key="4">
    <source>
        <dbReference type="ARBA" id="ARBA00022692"/>
    </source>
</evidence>
<feature type="transmembrane region" description="Helical" evidence="7">
    <location>
        <begin position="165"/>
        <end position="185"/>
    </location>
</feature>
<dbReference type="PANTHER" id="PTHR30012:SF0">
    <property type="entry name" value="TYPE II SECRETION SYSTEM PROTEIN F-RELATED"/>
    <property type="match status" value="1"/>
</dbReference>
<dbReference type="PRINTS" id="PR00812">
    <property type="entry name" value="BCTERIALGSPF"/>
</dbReference>